<keyword evidence="2" id="KW-1133">Transmembrane helix</keyword>
<name>A0A8J1TFG4_OWEFU</name>
<evidence type="ECO:0000313" key="4">
    <source>
        <dbReference type="Proteomes" id="UP000749559"/>
    </source>
</evidence>
<comment type="caution">
    <text evidence="3">The sequence shown here is derived from an EMBL/GenBank/DDBJ whole genome shotgun (WGS) entry which is preliminary data.</text>
</comment>
<dbReference type="EMBL" id="CAIIXF020000002">
    <property type="protein sequence ID" value="CAH1776931.1"/>
    <property type="molecule type" value="Genomic_DNA"/>
</dbReference>
<proteinExistence type="predicted"/>
<protein>
    <submittedName>
        <fullName evidence="3">Uncharacterized protein</fullName>
    </submittedName>
</protein>
<reference evidence="3" key="1">
    <citation type="submission" date="2022-03" db="EMBL/GenBank/DDBJ databases">
        <authorList>
            <person name="Martin C."/>
        </authorList>
    </citation>
    <scope>NUCLEOTIDE SEQUENCE</scope>
</reference>
<feature type="transmembrane region" description="Helical" evidence="2">
    <location>
        <begin position="335"/>
        <end position="356"/>
    </location>
</feature>
<feature type="compositionally biased region" description="Polar residues" evidence="1">
    <location>
        <begin position="236"/>
        <end position="253"/>
    </location>
</feature>
<keyword evidence="4" id="KW-1185">Reference proteome</keyword>
<evidence type="ECO:0000256" key="1">
    <source>
        <dbReference type="SAM" id="MobiDB-lite"/>
    </source>
</evidence>
<evidence type="ECO:0000256" key="2">
    <source>
        <dbReference type="SAM" id="Phobius"/>
    </source>
</evidence>
<feature type="region of interest" description="Disordered" evidence="1">
    <location>
        <begin position="236"/>
        <end position="263"/>
    </location>
</feature>
<keyword evidence="2" id="KW-0812">Transmembrane</keyword>
<keyword evidence="2" id="KW-0472">Membrane</keyword>
<accession>A0A8J1TFG4</accession>
<gene>
    <name evidence="3" type="ORF">OFUS_LOCUS4058</name>
</gene>
<dbReference type="InterPro" id="IPR016186">
    <property type="entry name" value="C-type_lectin-like/link_sf"/>
</dbReference>
<dbReference type="CDD" id="cd00037">
    <property type="entry name" value="CLECT"/>
    <property type="match status" value="1"/>
</dbReference>
<dbReference type="Proteomes" id="UP000749559">
    <property type="component" value="Unassembled WGS sequence"/>
</dbReference>
<dbReference type="Gene3D" id="3.10.100.10">
    <property type="entry name" value="Mannose-Binding Protein A, subunit A"/>
    <property type="match status" value="1"/>
</dbReference>
<dbReference type="AlphaFoldDB" id="A0A8J1TFG4"/>
<organism evidence="3 4">
    <name type="scientific">Owenia fusiformis</name>
    <name type="common">Polychaete worm</name>
    <dbReference type="NCBI Taxonomy" id="6347"/>
    <lineage>
        <taxon>Eukaryota</taxon>
        <taxon>Metazoa</taxon>
        <taxon>Spiralia</taxon>
        <taxon>Lophotrochozoa</taxon>
        <taxon>Annelida</taxon>
        <taxon>Polychaeta</taxon>
        <taxon>Sedentaria</taxon>
        <taxon>Canalipalpata</taxon>
        <taxon>Sabellida</taxon>
        <taxon>Oweniida</taxon>
        <taxon>Oweniidae</taxon>
        <taxon>Owenia</taxon>
    </lineage>
</organism>
<dbReference type="InterPro" id="IPR016187">
    <property type="entry name" value="CTDL_fold"/>
</dbReference>
<dbReference type="SUPFAM" id="SSF56436">
    <property type="entry name" value="C-type lectin-like"/>
    <property type="match status" value="1"/>
</dbReference>
<sequence>MLPSKLKTTIHMRHSNADKLGLMGNCSLRLLFTLWLWTILAVQGTYGSNVNGQKVKCPRTSKSSNGICYAMVTSHCANYSTAHFACNGLRGDGIENPHLSSISNNTLDSLLIQEYNGGKRFYSFDGKLEEVRDDTVFWVARRDDNNNTGCYVIQVNTGSLIKQECSEENNFICALETRGPWMNTLYMDPTFEHEFICPGTPKSAYKLTRISTLKFHTREPILMKEPDYDGNLETENSTAFSGNLETNSTTVTSKETKEISSTEATPSIMNHNTVQNTTILTLKDNRTQNISDPKENNINKMEIIVLHPIKGIFVHNTDYHRAKRRHYEPTEAKQAAFVGFPPVCAMVIFLVVIVLLDLPKIKHDLINGSK</sequence>
<evidence type="ECO:0000313" key="3">
    <source>
        <dbReference type="EMBL" id="CAH1776931.1"/>
    </source>
</evidence>